<organism evidence="1 2">
    <name type="scientific">Tetraparma gracilis</name>
    <dbReference type="NCBI Taxonomy" id="2962635"/>
    <lineage>
        <taxon>Eukaryota</taxon>
        <taxon>Sar</taxon>
        <taxon>Stramenopiles</taxon>
        <taxon>Ochrophyta</taxon>
        <taxon>Bolidophyceae</taxon>
        <taxon>Parmales</taxon>
        <taxon>Triparmaceae</taxon>
        <taxon>Tetraparma</taxon>
    </lineage>
</organism>
<evidence type="ECO:0000313" key="1">
    <source>
        <dbReference type="EMBL" id="GMI26549.1"/>
    </source>
</evidence>
<sequence length="266" mass="29819">MAAFIPSPLSPSRPIPSLQTFPYPNLPTDMQIVVLSFLAEAPFEKYDEHLPIRQGTLTHVIPFVCKLWADYSKSKILWDVCIDRKRSSPNCPSFGATFDSLFQAFASVPKYAKPNLRAIAAFAEAERDIRFNLPCFFMPSYMRLMIPIQLHLFEPRYCLLISRVMRGRAADGRELGSEGQPCPRFVYLDQYTVTEGSTGFVCEVRRCVIYETGRADVVLLPIKHCVCENCAVEDGSGGLHYVKGREIFLNKTTGSGQPVVVGGYSD</sequence>
<name>A0ABQ6MI71_9STRA</name>
<dbReference type="Proteomes" id="UP001165060">
    <property type="component" value="Unassembled WGS sequence"/>
</dbReference>
<proteinExistence type="predicted"/>
<keyword evidence="2" id="KW-1185">Reference proteome</keyword>
<evidence type="ECO:0000313" key="2">
    <source>
        <dbReference type="Proteomes" id="UP001165060"/>
    </source>
</evidence>
<gene>
    <name evidence="1" type="ORF">TeGR_g8941</name>
</gene>
<protein>
    <submittedName>
        <fullName evidence="1">Uncharacterized protein</fullName>
    </submittedName>
</protein>
<comment type="caution">
    <text evidence="1">The sequence shown here is derived from an EMBL/GenBank/DDBJ whole genome shotgun (WGS) entry which is preliminary data.</text>
</comment>
<accession>A0ABQ6MI71</accession>
<reference evidence="1 2" key="1">
    <citation type="journal article" date="2023" name="Commun. Biol.">
        <title>Genome analysis of Parmales, the sister group of diatoms, reveals the evolutionary specialization of diatoms from phago-mixotrophs to photoautotrophs.</title>
        <authorList>
            <person name="Ban H."/>
            <person name="Sato S."/>
            <person name="Yoshikawa S."/>
            <person name="Yamada K."/>
            <person name="Nakamura Y."/>
            <person name="Ichinomiya M."/>
            <person name="Sato N."/>
            <person name="Blanc-Mathieu R."/>
            <person name="Endo H."/>
            <person name="Kuwata A."/>
            <person name="Ogata H."/>
        </authorList>
    </citation>
    <scope>NUCLEOTIDE SEQUENCE [LARGE SCALE GENOMIC DNA]</scope>
</reference>
<dbReference type="EMBL" id="BRYB01000263">
    <property type="protein sequence ID" value="GMI26549.1"/>
    <property type="molecule type" value="Genomic_DNA"/>
</dbReference>